<reference evidence="1 2" key="1">
    <citation type="submission" date="2015-06" db="EMBL/GenBank/DDBJ databases">
        <title>Comparative genome analysis of nirS-carrying Bradyrhizobium sp. strains.</title>
        <authorList>
            <person name="Ishii S."/>
            <person name="Jang J."/>
            <person name="Nishizawa T."/>
            <person name="Senoo K."/>
        </authorList>
    </citation>
    <scope>NUCLEOTIDE SEQUENCE [LARGE SCALE GENOMIC DNA]</scope>
    <source>
        <strain evidence="1 2">TSA1</strain>
    </source>
</reference>
<dbReference type="Proteomes" id="UP000228930">
    <property type="component" value="Unassembled WGS sequence"/>
</dbReference>
<comment type="caution">
    <text evidence="1">The sequence shown here is derived from an EMBL/GenBank/DDBJ whole genome shotgun (WGS) entry which is preliminary data.</text>
</comment>
<accession>A0A2M6UH35</accession>
<protein>
    <submittedName>
        <fullName evidence="1">Uncharacterized protein</fullName>
    </submittedName>
</protein>
<evidence type="ECO:0000313" key="1">
    <source>
        <dbReference type="EMBL" id="PIT03903.1"/>
    </source>
</evidence>
<sequence length="177" mass="20486">MKIAYRSDHRKPFKSADVMETGGDHLDVADFPDISRKAEMALRNSPEHSDIRANALYLYSDPQMAEQDWRHRGKGVRTLYKVSFEDDDLLHTGDLDTFDRVAKDIAAGNKPSVNVEKYWAGCSPSRYSEHLVRKATVIEIVREAASWKSFYRTAVERLRDEPGNAYWYRNQTLDRKD</sequence>
<keyword evidence="2" id="KW-1185">Reference proteome</keyword>
<dbReference type="EMBL" id="LFJC01000003">
    <property type="protein sequence ID" value="PIT03903.1"/>
    <property type="molecule type" value="Genomic_DNA"/>
</dbReference>
<dbReference type="RefSeq" id="WP_100179029.1">
    <property type="nucleotide sequence ID" value="NZ_LFJC01000003.1"/>
</dbReference>
<gene>
    <name evidence="1" type="ORF">TSA1_26360</name>
</gene>
<proteinExistence type="predicted"/>
<dbReference type="AlphaFoldDB" id="A0A2M6UH35"/>
<organism evidence="1 2">
    <name type="scientific">Bradyrhizobium nitroreducens</name>
    <dbReference type="NCBI Taxonomy" id="709803"/>
    <lineage>
        <taxon>Bacteria</taxon>
        <taxon>Pseudomonadati</taxon>
        <taxon>Pseudomonadota</taxon>
        <taxon>Alphaproteobacteria</taxon>
        <taxon>Hyphomicrobiales</taxon>
        <taxon>Nitrobacteraceae</taxon>
        <taxon>Bradyrhizobium</taxon>
    </lineage>
</organism>
<evidence type="ECO:0000313" key="2">
    <source>
        <dbReference type="Proteomes" id="UP000228930"/>
    </source>
</evidence>
<name>A0A2M6UH35_9BRAD</name>